<dbReference type="RefSeq" id="WP_307239611.1">
    <property type="nucleotide sequence ID" value="NZ_JAUSUZ010000001.1"/>
</dbReference>
<evidence type="ECO:0000313" key="2">
    <source>
        <dbReference type="Proteomes" id="UP001240236"/>
    </source>
</evidence>
<organism evidence="1 2">
    <name type="scientific">Catenuloplanes indicus</name>
    <dbReference type="NCBI Taxonomy" id="137267"/>
    <lineage>
        <taxon>Bacteria</taxon>
        <taxon>Bacillati</taxon>
        <taxon>Actinomycetota</taxon>
        <taxon>Actinomycetes</taxon>
        <taxon>Micromonosporales</taxon>
        <taxon>Micromonosporaceae</taxon>
        <taxon>Catenuloplanes</taxon>
    </lineage>
</organism>
<dbReference type="Proteomes" id="UP001240236">
    <property type="component" value="Unassembled WGS sequence"/>
</dbReference>
<proteinExistence type="predicted"/>
<gene>
    <name evidence="1" type="ORF">J2S42_003019</name>
</gene>
<accession>A0AAE3VZ23</accession>
<comment type="caution">
    <text evidence="1">The sequence shown here is derived from an EMBL/GenBank/DDBJ whole genome shotgun (WGS) entry which is preliminary data.</text>
</comment>
<protein>
    <submittedName>
        <fullName evidence="1">Uncharacterized protein</fullName>
    </submittedName>
</protein>
<dbReference type="EMBL" id="JAUSUZ010000001">
    <property type="protein sequence ID" value="MDQ0366350.1"/>
    <property type="molecule type" value="Genomic_DNA"/>
</dbReference>
<dbReference type="AlphaFoldDB" id="A0AAE3VZ23"/>
<keyword evidence="2" id="KW-1185">Reference proteome</keyword>
<name>A0AAE3VZ23_9ACTN</name>
<sequence length="93" mass="10530">MTVYLTAEARSELREAQRQLDRHTDLASDGRCPVCDLEGPCPLRRAALRVFGRYLRLPARRPGATRPQLIGLRRVGVRTEWFGVQVVEEPSDA</sequence>
<evidence type="ECO:0000313" key="1">
    <source>
        <dbReference type="EMBL" id="MDQ0366350.1"/>
    </source>
</evidence>
<reference evidence="1 2" key="1">
    <citation type="submission" date="2023-07" db="EMBL/GenBank/DDBJ databases">
        <title>Sequencing the genomes of 1000 actinobacteria strains.</title>
        <authorList>
            <person name="Klenk H.-P."/>
        </authorList>
    </citation>
    <scope>NUCLEOTIDE SEQUENCE [LARGE SCALE GENOMIC DNA]</scope>
    <source>
        <strain evidence="1 2">DSM 44709</strain>
    </source>
</reference>